<reference evidence="1" key="1">
    <citation type="submission" date="2022-05" db="EMBL/GenBank/DDBJ databases">
        <authorList>
            <person name="Oliphant S.A."/>
            <person name="Watson-Haigh N.S."/>
            <person name="Sumby K.M."/>
            <person name="Gardner J.M."/>
            <person name="Jiranek V."/>
        </authorList>
    </citation>
    <scope>NUCLEOTIDE SEQUENCE</scope>
    <source>
        <strain evidence="1">KI4_B1</strain>
    </source>
</reference>
<name>A0A9Q8ZUJ3_9LACO</name>
<gene>
    <name evidence="1" type="ORF">M3M40_04550</name>
</gene>
<protein>
    <submittedName>
        <fullName evidence="1">Uncharacterized protein</fullName>
    </submittedName>
</protein>
<sequence length="265" mass="30614">MLNNLIYLRVSVTERFGVAWGITAADFINGVSEIPHSILLLNDDFERSNRYNSHAKFPLVVGRNQVREYILGEQGLENNNKWINYQTEDGIDSLTDGEIADLLYLGHMGIPTYRRTPFLGKLRNQIVYVGGNNGFKRIYFLDFAEQDHILALSIKRHLREFRNSKRIIARPLPIKDLNQSILDQLLHLSRRGMILAFDLTKEHHRKFEVPIFLKKTEPEKVIWSSEAQLKAETRPGGTLTYNTMSNKWTISIDQQPEGTDLNDFV</sequence>
<organism evidence="1 2">
    <name type="scientific">Fructilactobacillus cliffordii</name>
    <dbReference type="NCBI Taxonomy" id="2940299"/>
    <lineage>
        <taxon>Bacteria</taxon>
        <taxon>Bacillati</taxon>
        <taxon>Bacillota</taxon>
        <taxon>Bacilli</taxon>
        <taxon>Lactobacillales</taxon>
        <taxon>Lactobacillaceae</taxon>
        <taxon>Fructilactobacillus</taxon>
    </lineage>
</organism>
<dbReference type="AlphaFoldDB" id="A0A9Q8ZUJ3"/>
<dbReference type="EMBL" id="CP097119">
    <property type="protein sequence ID" value="USS88766.1"/>
    <property type="molecule type" value="Genomic_DNA"/>
</dbReference>
<accession>A0A9Q8ZUJ3</accession>
<evidence type="ECO:0000313" key="2">
    <source>
        <dbReference type="Proteomes" id="UP001055911"/>
    </source>
</evidence>
<proteinExistence type="predicted"/>
<keyword evidence="2" id="KW-1185">Reference proteome</keyword>
<dbReference type="RefSeq" id="WP_252766283.1">
    <property type="nucleotide sequence ID" value="NZ_CP097119.1"/>
</dbReference>
<dbReference type="Proteomes" id="UP001055911">
    <property type="component" value="Chromosome"/>
</dbReference>
<evidence type="ECO:0000313" key="1">
    <source>
        <dbReference type="EMBL" id="USS88766.1"/>
    </source>
</evidence>